<evidence type="ECO:0000256" key="8">
    <source>
        <dbReference type="RuleBase" id="RU364100"/>
    </source>
</evidence>
<dbReference type="EMBL" id="JAMXIB010000005">
    <property type="protein sequence ID" value="MCO5724727.1"/>
    <property type="molecule type" value="Genomic_DNA"/>
</dbReference>
<dbReference type="SUPFAM" id="SSF143081">
    <property type="entry name" value="BB1717-like"/>
    <property type="match status" value="1"/>
</dbReference>
<evidence type="ECO:0000256" key="5">
    <source>
        <dbReference type="ARBA" id="ARBA00023124"/>
    </source>
</evidence>
<keyword evidence="2 8" id="KW-0645">Protease</keyword>
<comment type="caution">
    <text evidence="9">The sequence shown here is derived from an EMBL/GenBank/DDBJ whole genome shotgun (WGS) entry which is preliminary data.</text>
</comment>
<accession>A0ABT1AXL1</accession>
<protein>
    <recommendedName>
        <fullName evidence="8">Abasic site processing protein</fullName>
        <ecNumber evidence="8">3.4.-.-</ecNumber>
    </recommendedName>
</protein>
<keyword evidence="5" id="KW-0190">Covalent protein-DNA linkage</keyword>
<evidence type="ECO:0000313" key="9">
    <source>
        <dbReference type="EMBL" id="MCO5724727.1"/>
    </source>
</evidence>
<keyword evidence="6" id="KW-0238">DNA-binding</keyword>
<dbReference type="PANTHER" id="PTHR13604:SF0">
    <property type="entry name" value="ABASIC SITE PROCESSING PROTEIN HMCES"/>
    <property type="match status" value="1"/>
</dbReference>
<name>A0ABT1AXL1_9FLAO</name>
<dbReference type="Pfam" id="PF02586">
    <property type="entry name" value="SRAP"/>
    <property type="match status" value="1"/>
</dbReference>
<evidence type="ECO:0000256" key="6">
    <source>
        <dbReference type="ARBA" id="ARBA00023125"/>
    </source>
</evidence>
<keyword evidence="4 8" id="KW-0378">Hydrolase</keyword>
<dbReference type="Proteomes" id="UP001206312">
    <property type="component" value="Unassembled WGS sequence"/>
</dbReference>
<keyword evidence="10" id="KW-1185">Reference proteome</keyword>
<keyword evidence="7" id="KW-0456">Lyase</keyword>
<proteinExistence type="inferred from homology"/>
<evidence type="ECO:0000256" key="3">
    <source>
        <dbReference type="ARBA" id="ARBA00022763"/>
    </source>
</evidence>
<dbReference type="RefSeq" id="WP_252741104.1">
    <property type="nucleotide sequence ID" value="NZ_JAMXIB010000005.1"/>
</dbReference>
<comment type="similarity">
    <text evidence="1 8">Belongs to the SOS response-associated peptidase family.</text>
</comment>
<dbReference type="InterPro" id="IPR003738">
    <property type="entry name" value="SRAP"/>
</dbReference>
<evidence type="ECO:0000313" key="10">
    <source>
        <dbReference type="Proteomes" id="UP001206312"/>
    </source>
</evidence>
<dbReference type="InterPro" id="IPR036590">
    <property type="entry name" value="SRAP-like"/>
</dbReference>
<dbReference type="PANTHER" id="PTHR13604">
    <property type="entry name" value="DC12-RELATED"/>
    <property type="match status" value="1"/>
</dbReference>
<evidence type="ECO:0000256" key="2">
    <source>
        <dbReference type="ARBA" id="ARBA00022670"/>
    </source>
</evidence>
<evidence type="ECO:0000256" key="7">
    <source>
        <dbReference type="ARBA" id="ARBA00023239"/>
    </source>
</evidence>
<keyword evidence="3" id="KW-0227">DNA damage</keyword>
<gene>
    <name evidence="9" type="ORF">NG653_07645</name>
</gene>
<evidence type="ECO:0000256" key="4">
    <source>
        <dbReference type="ARBA" id="ARBA00022801"/>
    </source>
</evidence>
<reference evidence="9 10" key="1">
    <citation type="submission" date="2022-06" db="EMBL/GenBank/DDBJ databases">
        <authorList>
            <person name="Xuan X."/>
        </authorList>
    </citation>
    <scope>NUCLEOTIDE SEQUENCE [LARGE SCALE GENOMIC DNA]</scope>
    <source>
        <strain evidence="9 10">2V75</strain>
    </source>
</reference>
<dbReference type="EC" id="3.4.-.-" evidence="8"/>
<organism evidence="9 10">
    <name type="scientific">Robiginitalea marina</name>
    <dbReference type="NCBI Taxonomy" id="2954105"/>
    <lineage>
        <taxon>Bacteria</taxon>
        <taxon>Pseudomonadati</taxon>
        <taxon>Bacteroidota</taxon>
        <taxon>Flavobacteriia</taxon>
        <taxon>Flavobacteriales</taxon>
        <taxon>Flavobacteriaceae</taxon>
        <taxon>Robiginitalea</taxon>
    </lineage>
</organism>
<sequence length="265" mass="30419">MCYDIKASLESQLKRALRRGDEESARQVREHLLPLTDLPLYHASGFSHPRLLVYTDASPDYPCVASWGLVPHWVRSREQQQRLWNQTLNARSETIFEKPAFRDAARDHRCLLYLDGFYEHHHYRGKTYPFLVRRSDGQPMALACLYSDWADRDTGELWTTFSIVTTEGNPLMAKIHNNPKLSGPRMPLILPDALADQWLRPVRDPLDQETLKGLMQPYPEAGLRAHTVARLRGREYQGNVPETAREVAYPELPGFGAKEGGLQEQ</sequence>
<evidence type="ECO:0000256" key="1">
    <source>
        <dbReference type="ARBA" id="ARBA00008136"/>
    </source>
</evidence>
<dbReference type="Gene3D" id="3.90.1680.10">
    <property type="entry name" value="SOS response associated peptidase-like"/>
    <property type="match status" value="1"/>
</dbReference>